<evidence type="ECO:0000259" key="1">
    <source>
        <dbReference type="SMART" id="SM00460"/>
    </source>
</evidence>
<organism evidence="2">
    <name type="scientific">Nonomuraea gerenzanensis</name>
    <dbReference type="NCBI Taxonomy" id="93944"/>
    <lineage>
        <taxon>Bacteria</taxon>
        <taxon>Bacillati</taxon>
        <taxon>Actinomycetota</taxon>
        <taxon>Actinomycetes</taxon>
        <taxon>Streptosporangiales</taxon>
        <taxon>Streptosporangiaceae</taxon>
        <taxon>Nonomuraea</taxon>
    </lineage>
</organism>
<dbReference type="SMART" id="SM00460">
    <property type="entry name" value="TGc"/>
    <property type="match status" value="1"/>
</dbReference>
<dbReference type="PANTHER" id="PTHR33490:SF3">
    <property type="entry name" value="CONSERVED INTEGRAL MEMBRANE PROTEIN"/>
    <property type="match status" value="1"/>
</dbReference>
<dbReference type="Gene3D" id="3.10.620.30">
    <property type="match status" value="1"/>
</dbReference>
<dbReference type="AlphaFoldDB" id="A0A1M4EAA7"/>
<dbReference type="PANTHER" id="PTHR33490">
    <property type="entry name" value="BLR5614 PROTEIN-RELATED"/>
    <property type="match status" value="1"/>
</dbReference>
<feature type="domain" description="Transglutaminase-like" evidence="1">
    <location>
        <begin position="66"/>
        <end position="138"/>
    </location>
</feature>
<name>A0A1M4EAA7_9ACTN</name>
<dbReference type="InterPro" id="IPR002931">
    <property type="entry name" value="Transglutaminase-like"/>
</dbReference>
<dbReference type="RefSeq" id="WP_225275151.1">
    <property type="nucleotide sequence ID" value="NZ_CP084058.1"/>
</dbReference>
<proteinExistence type="predicted"/>
<dbReference type="Pfam" id="PF01841">
    <property type="entry name" value="Transglut_core"/>
    <property type="match status" value="1"/>
</dbReference>
<dbReference type="EMBL" id="LT559118">
    <property type="protein sequence ID" value="SBO95805.1"/>
    <property type="molecule type" value="Genomic_DNA"/>
</dbReference>
<dbReference type="SUPFAM" id="SSF54001">
    <property type="entry name" value="Cysteine proteinases"/>
    <property type="match status" value="1"/>
</dbReference>
<reference evidence="2" key="1">
    <citation type="submission" date="2016-04" db="EMBL/GenBank/DDBJ databases">
        <authorList>
            <person name="Evans L.H."/>
            <person name="Alamgir A."/>
            <person name="Owens N."/>
            <person name="Weber N.D."/>
            <person name="Virtaneva K."/>
            <person name="Barbian K."/>
            <person name="Babar A."/>
            <person name="Rosenke K."/>
        </authorList>
    </citation>
    <scope>NUCLEOTIDE SEQUENCE</scope>
    <source>
        <strain evidence="2">Nono1</strain>
    </source>
</reference>
<dbReference type="InterPro" id="IPR038765">
    <property type="entry name" value="Papain-like_cys_pep_sf"/>
</dbReference>
<accession>A0A1M4EAA7</accession>
<gene>
    <name evidence="2" type="ORF">BN4615_P5321</name>
</gene>
<protein>
    <submittedName>
        <fullName evidence="2">Transglutaminase-like domain</fullName>
    </submittedName>
</protein>
<evidence type="ECO:0000313" key="2">
    <source>
        <dbReference type="EMBL" id="SBO95805.1"/>
    </source>
</evidence>
<sequence>MTADLAATAFLDADHPVVREFAARATAGARTVTDRAVRLYYAVRDDILYDVYDIDMSRDGLRASATISRGSGFCLHKSIVYAAAARSLGIPARLVFADVRNHLASGRLKELVGGDVFRFHGLVSVGLEGRWVKATPVFNKTLCRLYRLKPLEFDGTADSVYHPFDESGRRHMEFLRWHGEFGDFPYELVLDAFRTEHPRLLDGQDQTVKGSLTAEASAPIPIV</sequence>